<comment type="subcellular location">
    <subcellularLocation>
        <location evidence="2">Secreted</location>
    </subcellularLocation>
</comment>
<dbReference type="PANTHER" id="PTHR31451:SF39">
    <property type="entry name" value="MANNAN ENDO-1,4-BETA-MANNOSIDASE 1"/>
    <property type="match status" value="1"/>
</dbReference>
<name>A0ABP1GB18_9CHLO</name>
<keyword evidence="10" id="KW-0326">Glycosidase</keyword>
<organism evidence="14 15">
    <name type="scientific">Coccomyxa viridis</name>
    <dbReference type="NCBI Taxonomy" id="1274662"/>
    <lineage>
        <taxon>Eukaryota</taxon>
        <taxon>Viridiplantae</taxon>
        <taxon>Chlorophyta</taxon>
        <taxon>core chlorophytes</taxon>
        <taxon>Trebouxiophyceae</taxon>
        <taxon>Trebouxiophyceae incertae sedis</taxon>
        <taxon>Coccomyxaceae</taxon>
        <taxon>Coccomyxa</taxon>
    </lineage>
</organism>
<keyword evidence="6 11" id="KW-0245">EGF-like domain</keyword>
<comment type="caution">
    <text evidence="14">The sequence shown here is derived from an EMBL/GenBank/DDBJ whole genome shotgun (WGS) entry which is preliminary data.</text>
</comment>
<dbReference type="InterPro" id="IPR001881">
    <property type="entry name" value="EGF-like_Ca-bd_dom"/>
</dbReference>
<keyword evidence="8" id="KW-0378">Hydrolase</keyword>
<dbReference type="PROSITE" id="PS50026">
    <property type="entry name" value="EGF_3"/>
    <property type="match status" value="1"/>
</dbReference>
<dbReference type="InterPro" id="IPR045053">
    <property type="entry name" value="MAN-like"/>
</dbReference>
<comment type="catalytic activity">
    <reaction evidence="1">
        <text>Random hydrolysis of (1-&gt;4)-beta-D-mannosidic linkages in mannans, galactomannans and glucomannans.</text>
        <dbReference type="EC" id="3.2.1.78"/>
    </reaction>
</comment>
<dbReference type="InterPro" id="IPR001547">
    <property type="entry name" value="Glyco_hydro_5"/>
</dbReference>
<evidence type="ECO:0000256" key="4">
    <source>
        <dbReference type="ARBA" id="ARBA00012706"/>
    </source>
</evidence>
<proteinExistence type="inferred from homology"/>
<gene>
    <name evidence="14" type="primary">g10275</name>
    <name evidence="14" type="ORF">VP750_LOCUS9239</name>
</gene>
<comment type="similarity">
    <text evidence="3">Belongs to the glycosyl hydrolase 5 (cellulase A) family.</text>
</comment>
<comment type="caution">
    <text evidence="11">Lacks conserved residue(s) required for the propagation of feature annotation.</text>
</comment>
<dbReference type="Pfam" id="PF12947">
    <property type="entry name" value="EGF_3"/>
    <property type="match status" value="1"/>
</dbReference>
<protein>
    <recommendedName>
        <fullName evidence="4">mannan endo-1,4-beta-mannosidase</fullName>
        <ecNumber evidence="4">3.2.1.78</ecNumber>
    </recommendedName>
</protein>
<dbReference type="PANTHER" id="PTHR31451">
    <property type="match status" value="1"/>
</dbReference>
<evidence type="ECO:0000256" key="11">
    <source>
        <dbReference type="PROSITE-ProRule" id="PRU00076"/>
    </source>
</evidence>
<keyword evidence="15" id="KW-1185">Reference proteome</keyword>
<evidence type="ECO:0000256" key="9">
    <source>
        <dbReference type="ARBA" id="ARBA00023157"/>
    </source>
</evidence>
<keyword evidence="7" id="KW-0732">Signal</keyword>
<evidence type="ECO:0000256" key="6">
    <source>
        <dbReference type="ARBA" id="ARBA00022536"/>
    </source>
</evidence>
<feature type="domain" description="EGF-like" evidence="13">
    <location>
        <begin position="404"/>
        <end position="444"/>
    </location>
</feature>
<feature type="compositionally biased region" description="Pro residues" evidence="12">
    <location>
        <begin position="594"/>
        <end position="610"/>
    </location>
</feature>
<dbReference type="InterPro" id="IPR017853">
    <property type="entry name" value="GH"/>
</dbReference>
<keyword evidence="5" id="KW-0964">Secreted</keyword>
<evidence type="ECO:0000313" key="14">
    <source>
        <dbReference type="EMBL" id="CAL5227333.1"/>
    </source>
</evidence>
<dbReference type="InterPro" id="IPR003609">
    <property type="entry name" value="Pan_app"/>
</dbReference>
<evidence type="ECO:0000256" key="2">
    <source>
        <dbReference type="ARBA" id="ARBA00004613"/>
    </source>
</evidence>
<dbReference type="CDD" id="cd00054">
    <property type="entry name" value="EGF_CA"/>
    <property type="match status" value="1"/>
</dbReference>
<dbReference type="InterPro" id="IPR000152">
    <property type="entry name" value="EGF-type_Asp/Asn_hydroxyl_site"/>
</dbReference>
<reference evidence="14 15" key="1">
    <citation type="submission" date="2024-06" db="EMBL/GenBank/DDBJ databases">
        <authorList>
            <person name="Kraege A."/>
            <person name="Thomma B."/>
        </authorList>
    </citation>
    <scope>NUCLEOTIDE SEQUENCE [LARGE SCALE GENOMIC DNA]</scope>
</reference>
<dbReference type="PROSITE" id="PS00010">
    <property type="entry name" value="ASX_HYDROXYL"/>
    <property type="match status" value="1"/>
</dbReference>
<dbReference type="InterPro" id="IPR018097">
    <property type="entry name" value="EGF_Ca-bd_CS"/>
</dbReference>
<evidence type="ECO:0000259" key="13">
    <source>
        <dbReference type="PROSITE" id="PS50026"/>
    </source>
</evidence>
<dbReference type="SMART" id="SM00179">
    <property type="entry name" value="EGF_CA"/>
    <property type="match status" value="1"/>
</dbReference>
<dbReference type="PROSITE" id="PS01187">
    <property type="entry name" value="EGF_CA"/>
    <property type="match status" value="1"/>
</dbReference>
<dbReference type="Proteomes" id="UP001497392">
    <property type="component" value="Unassembled WGS sequence"/>
</dbReference>
<evidence type="ECO:0000313" key="15">
    <source>
        <dbReference type="Proteomes" id="UP001497392"/>
    </source>
</evidence>
<evidence type="ECO:0000256" key="8">
    <source>
        <dbReference type="ARBA" id="ARBA00022801"/>
    </source>
</evidence>
<feature type="region of interest" description="Disordered" evidence="12">
    <location>
        <begin position="574"/>
        <end position="629"/>
    </location>
</feature>
<sequence>MVLHNTSRALLQSSGHLTGTDQYFVTVAPDGNFALNCQKVFIAGWNQWEVVEAAAGAPITHGATLPTGVTGPQLIRTLWDTAVENNLNLVRFFAFGVSPEYALQPSPGQYSEAIFRGLDYALEQLRTRGLKAILAITDNWQAVGGADQYVKWCGGSGHSDFFSNGNCMQLYKNFANTLISRVNTVNGRVYASGPLRFPSVQSWIATMAAYVKGLDPNHLLSVGSEGFYSPADTAQAGADPQGAKSWALSQGQDFIANNQVPQIDFATVHRHVHLGIWVDNWFDDDINFQRNWVRQHASDGGFLGKPVLLEEFGKWIKGGTSANLAERDEFYQAVYQEVQNSAQAGGPLKGAAFWNFLADEQQAPAAEGGGSGLYGIKVEDSTFSFVHNNANLMSSYEGPDCDVDIDECVRAKAGCSPHAGCINSQGGFTCTCYYGFSGNGTTCDPTPALDALAGAYVTDGPSKIACTEGSNIAQPPGSPGWVDDPTGSVQGSAAHAGGAGSVLPVSVQDCEVACEMAQPECTSFSYNPTLTACFLKQGGTRATCSSPNTPCYEANQNLQVQTFSCGSWQTYFRQASTPSGPSSPAVAEASGPSSPTPSPVPTPSPTPSPSPGLDGGPLGANPFTSFLGG</sequence>
<evidence type="ECO:0000256" key="12">
    <source>
        <dbReference type="SAM" id="MobiDB-lite"/>
    </source>
</evidence>
<keyword evidence="9" id="KW-1015">Disulfide bond</keyword>
<evidence type="ECO:0000256" key="10">
    <source>
        <dbReference type="ARBA" id="ARBA00023295"/>
    </source>
</evidence>
<dbReference type="Pfam" id="PF26410">
    <property type="entry name" value="GH5_mannosidase"/>
    <property type="match status" value="1"/>
</dbReference>
<evidence type="ECO:0000256" key="5">
    <source>
        <dbReference type="ARBA" id="ARBA00022525"/>
    </source>
</evidence>
<evidence type="ECO:0000256" key="1">
    <source>
        <dbReference type="ARBA" id="ARBA00001678"/>
    </source>
</evidence>
<dbReference type="InterPro" id="IPR000742">
    <property type="entry name" value="EGF"/>
</dbReference>
<dbReference type="SUPFAM" id="SSF57196">
    <property type="entry name" value="EGF/Laminin"/>
    <property type="match status" value="1"/>
</dbReference>
<dbReference type="EC" id="3.2.1.78" evidence="4"/>
<dbReference type="Pfam" id="PF00024">
    <property type="entry name" value="PAN_1"/>
    <property type="match status" value="1"/>
</dbReference>
<evidence type="ECO:0000256" key="7">
    <source>
        <dbReference type="ARBA" id="ARBA00022729"/>
    </source>
</evidence>
<dbReference type="PROSITE" id="PS01186">
    <property type="entry name" value="EGF_2"/>
    <property type="match status" value="1"/>
</dbReference>
<accession>A0ABP1GB18</accession>
<dbReference type="EMBL" id="CAXHTA020000017">
    <property type="protein sequence ID" value="CAL5227333.1"/>
    <property type="molecule type" value="Genomic_DNA"/>
</dbReference>
<dbReference type="InterPro" id="IPR024731">
    <property type="entry name" value="NELL2-like_EGF"/>
</dbReference>
<dbReference type="SUPFAM" id="SSF51445">
    <property type="entry name" value="(Trans)glycosidases"/>
    <property type="match status" value="1"/>
</dbReference>
<dbReference type="Gene3D" id="3.20.20.80">
    <property type="entry name" value="Glycosidases"/>
    <property type="match status" value="2"/>
</dbReference>
<dbReference type="Gene3D" id="2.10.25.10">
    <property type="entry name" value="Laminin"/>
    <property type="match status" value="1"/>
</dbReference>
<evidence type="ECO:0000256" key="3">
    <source>
        <dbReference type="ARBA" id="ARBA00005641"/>
    </source>
</evidence>